<protein>
    <recommendedName>
        <fullName evidence="3">Transposase</fullName>
    </recommendedName>
</protein>
<gene>
    <name evidence="1" type="ORF">DCF17_08290</name>
</gene>
<dbReference type="InterPro" id="IPR011518">
    <property type="entry name" value="Transposase_36"/>
</dbReference>
<evidence type="ECO:0000313" key="1">
    <source>
        <dbReference type="EMBL" id="PZO42605.1"/>
    </source>
</evidence>
<dbReference type="EMBL" id="QBMN01000044">
    <property type="protein sequence ID" value="PZO42605.1"/>
    <property type="molecule type" value="Genomic_DNA"/>
</dbReference>
<reference evidence="1 2" key="2">
    <citation type="submission" date="2018-06" db="EMBL/GenBank/DDBJ databases">
        <title>Metagenomic assembly of (sub)arctic Cyanobacteria and their associated microbiome from non-axenic cultures.</title>
        <authorList>
            <person name="Baurain D."/>
        </authorList>
    </citation>
    <scope>NUCLEOTIDE SEQUENCE [LARGE SCALE GENOMIC DNA]</scope>
    <source>
        <strain evidence="1">ULC041bin1</strain>
    </source>
</reference>
<reference evidence="2" key="1">
    <citation type="submission" date="2018-04" db="EMBL/GenBank/DDBJ databases">
        <authorList>
            <person name="Cornet L."/>
        </authorList>
    </citation>
    <scope>NUCLEOTIDE SEQUENCE [LARGE SCALE GENOMIC DNA]</scope>
</reference>
<proteinExistence type="predicted"/>
<dbReference type="AlphaFoldDB" id="A0A2W4Y6N7"/>
<evidence type="ECO:0000313" key="2">
    <source>
        <dbReference type="Proteomes" id="UP000249081"/>
    </source>
</evidence>
<dbReference type="Pfam" id="PF07592">
    <property type="entry name" value="DDE_Tnp_ISAZ013"/>
    <property type="match status" value="1"/>
</dbReference>
<name>A0A2W4Y6N7_9CYAN</name>
<dbReference type="Proteomes" id="UP000249081">
    <property type="component" value="Unassembled WGS sequence"/>
</dbReference>
<evidence type="ECO:0008006" key="3">
    <source>
        <dbReference type="Google" id="ProtNLM"/>
    </source>
</evidence>
<sequence>MRERPSASRPSRSMTTQTGLTVKAALLNGHYHTQGKVSNAQMAEFNPTHRKICPQWNYIIHQRETES</sequence>
<organism evidence="1 2">
    <name type="scientific">Shackletoniella antarctica</name>
    <dbReference type="NCBI Taxonomy" id="268115"/>
    <lineage>
        <taxon>Bacteria</taxon>
        <taxon>Bacillati</taxon>
        <taxon>Cyanobacteriota</taxon>
        <taxon>Cyanophyceae</taxon>
        <taxon>Oculatellales</taxon>
        <taxon>Oculatellaceae</taxon>
        <taxon>Shackletoniella</taxon>
    </lineage>
</organism>
<comment type="caution">
    <text evidence="1">The sequence shown here is derived from an EMBL/GenBank/DDBJ whole genome shotgun (WGS) entry which is preliminary data.</text>
</comment>
<accession>A0A2W4Y6N7</accession>